<name>A0ABV0G8G4_9BURK</name>
<comment type="caution">
    <text evidence="1">The sequence shown here is derived from an EMBL/GenBank/DDBJ whole genome shotgun (WGS) entry which is preliminary data.</text>
</comment>
<proteinExistence type="predicted"/>
<dbReference type="EMBL" id="JBDPZC010000001">
    <property type="protein sequence ID" value="MEO3711330.1"/>
    <property type="molecule type" value="Genomic_DNA"/>
</dbReference>
<gene>
    <name evidence="1" type="ORF">ABDJ40_00970</name>
</gene>
<sequence>MIVFLDTEFTDLLRPELLSMGLVSLDGREHYVELNLSSDVGIARRRGASNFVLFEGVLDQWDKVANAASTEWEMGRRTGEWLLSMSEEASARVEVAFDYPVDFELLALSVRNAGLWEQVRESVLPVNIGALSGSPTGEIAAEECFRDLRKRGLGRHHALADALTLRAAYQAVKALAMNVGSA</sequence>
<reference evidence="1 2" key="1">
    <citation type="submission" date="2024-05" db="EMBL/GenBank/DDBJ databases">
        <title>Roseateles sp. 2.12 16S ribosomal RNA gene Genome sequencing and assembly.</title>
        <authorList>
            <person name="Woo H."/>
        </authorList>
    </citation>
    <scope>NUCLEOTIDE SEQUENCE [LARGE SCALE GENOMIC DNA]</scope>
    <source>
        <strain evidence="1 2">2.12</strain>
    </source>
</reference>
<dbReference type="SUPFAM" id="SSF53098">
    <property type="entry name" value="Ribonuclease H-like"/>
    <property type="match status" value="1"/>
</dbReference>
<keyword evidence="2" id="KW-1185">Reference proteome</keyword>
<evidence type="ECO:0000313" key="1">
    <source>
        <dbReference type="EMBL" id="MEO3711330.1"/>
    </source>
</evidence>
<dbReference type="Proteomes" id="UP001462640">
    <property type="component" value="Unassembled WGS sequence"/>
</dbReference>
<dbReference type="InterPro" id="IPR012337">
    <property type="entry name" value="RNaseH-like_sf"/>
</dbReference>
<protein>
    <submittedName>
        <fullName evidence="1">Uncharacterized protein</fullName>
    </submittedName>
</protein>
<accession>A0ABV0G8G4</accession>
<organism evidence="1 2">
    <name type="scientific">Roseateles flavus</name>
    <dbReference type="NCBI Taxonomy" id="3149041"/>
    <lineage>
        <taxon>Bacteria</taxon>
        <taxon>Pseudomonadati</taxon>
        <taxon>Pseudomonadota</taxon>
        <taxon>Betaproteobacteria</taxon>
        <taxon>Burkholderiales</taxon>
        <taxon>Sphaerotilaceae</taxon>
        <taxon>Roseateles</taxon>
    </lineage>
</organism>
<dbReference type="RefSeq" id="WP_347604898.1">
    <property type="nucleotide sequence ID" value="NZ_JBDPZC010000001.1"/>
</dbReference>
<evidence type="ECO:0000313" key="2">
    <source>
        <dbReference type="Proteomes" id="UP001462640"/>
    </source>
</evidence>
<dbReference type="Gene3D" id="3.30.420.10">
    <property type="entry name" value="Ribonuclease H-like superfamily/Ribonuclease H"/>
    <property type="match status" value="1"/>
</dbReference>
<dbReference type="InterPro" id="IPR036397">
    <property type="entry name" value="RNaseH_sf"/>
</dbReference>